<proteinExistence type="predicted"/>
<organism evidence="1 2">
    <name type="scientific">Pleurodeles waltl</name>
    <name type="common">Iberian ribbed newt</name>
    <dbReference type="NCBI Taxonomy" id="8319"/>
    <lineage>
        <taxon>Eukaryota</taxon>
        <taxon>Metazoa</taxon>
        <taxon>Chordata</taxon>
        <taxon>Craniata</taxon>
        <taxon>Vertebrata</taxon>
        <taxon>Euteleostomi</taxon>
        <taxon>Amphibia</taxon>
        <taxon>Batrachia</taxon>
        <taxon>Caudata</taxon>
        <taxon>Salamandroidea</taxon>
        <taxon>Salamandridae</taxon>
        <taxon>Pleurodelinae</taxon>
        <taxon>Pleurodeles</taxon>
    </lineage>
</organism>
<dbReference type="Gene3D" id="1.10.287.3160">
    <property type="match status" value="1"/>
</dbReference>
<sequence>MMAYGVGVVSRTVARRYKVASGDSQFLSQHPTPESLVVQASCSAQSAPGSFPATPSDRESKRMEQAAKKGFSSCSMAFKSVNATCVLGRYVHALMDTARAVVPRLPPDVQEQFDELLLDIQVAGKQIIQLGFDTADSAASAMATSVVTRRHV</sequence>
<protein>
    <submittedName>
        <fullName evidence="1">Uncharacterized protein</fullName>
    </submittedName>
</protein>
<gene>
    <name evidence="1" type="ORF">NDU88_004850</name>
</gene>
<dbReference type="AlphaFoldDB" id="A0AAV7PDR9"/>
<keyword evidence="2" id="KW-1185">Reference proteome</keyword>
<evidence type="ECO:0000313" key="1">
    <source>
        <dbReference type="EMBL" id="KAJ1126443.1"/>
    </source>
</evidence>
<evidence type="ECO:0000313" key="2">
    <source>
        <dbReference type="Proteomes" id="UP001066276"/>
    </source>
</evidence>
<reference evidence="1" key="1">
    <citation type="journal article" date="2022" name="bioRxiv">
        <title>Sequencing and chromosome-scale assembly of the giantPleurodeles waltlgenome.</title>
        <authorList>
            <person name="Brown T."/>
            <person name="Elewa A."/>
            <person name="Iarovenko S."/>
            <person name="Subramanian E."/>
            <person name="Araus A.J."/>
            <person name="Petzold A."/>
            <person name="Susuki M."/>
            <person name="Suzuki K.-i.T."/>
            <person name="Hayashi T."/>
            <person name="Toyoda A."/>
            <person name="Oliveira C."/>
            <person name="Osipova E."/>
            <person name="Leigh N.D."/>
            <person name="Simon A."/>
            <person name="Yun M.H."/>
        </authorList>
    </citation>
    <scope>NUCLEOTIDE SEQUENCE</scope>
    <source>
        <strain evidence="1">20211129_DDA</strain>
        <tissue evidence="1">Liver</tissue>
    </source>
</reference>
<name>A0AAV7PDR9_PLEWA</name>
<dbReference type="EMBL" id="JANPWB010000011">
    <property type="protein sequence ID" value="KAJ1126443.1"/>
    <property type="molecule type" value="Genomic_DNA"/>
</dbReference>
<dbReference type="Proteomes" id="UP001066276">
    <property type="component" value="Chromosome 7"/>
</dbReference>
<comment type="caution">
    <text evidence="1">The sequence shown here is derived from an EMBL/GenBank/DDBJ whole genome shotgun (WGS) entry which is preliminary data.</text>
</comment>
<accession>A0AAV7PDR9</accession>